<accession>A0ABS6MF96</accession>
<sequence length="125" mass="12991">MIVQTEEELAEALEKEEDTIEIEGDLKRKVLRIKATGKVAWIIAVGAIGAAVVAVLYPVPEPTTQFATKGLALTAASGSIAILGFSTTVAAISIAVSAGGVGVLNTLRAYRIAANSESKLVLKRN</sequence>
<proteinExistence type="predicted"/>
<dbReference type="Proteomes" id="UP000755551">
    <property type="component" value="Unassembled WGS sequence"/>
</dbReference>
<feature type="transmembrane region" description="Helical" evidence="1">
    <location>
        <begin position="79"/>
        <end position="104"/>
    </location>
</feature>
<gene>
    <name evidence="2" type="ORF">KTN04_16315</name>
</gene>
<feature type="transmembrane region" description="Helical" evidence="1">
    <location>
        <begin position="39"/>
        <end position="59"/>
    </location>
</feature>
<organism evidence="2 3">
    <name type="scientific">Marinobacterium weihaiense</name>
    <dbReference type="NCBI Taxonomy" id="2851016"/>
    <lineage>
        <taxon>Bacteria</taxon>
        <taxon>Pseudomonadati</taxon>
        <taxon>Pseudomonadota</taxon>
        <taxon>Gammaproteobacteria</taxon>
        <taxon>Oceanospirillales</taxon>
        <taxon>Oceanospirillaceae</taxon>
        <taxon>Marinobacterium</taxon>
    </lineage>
</organism>
<keyword evidence="1" id="KW-0472">Membrane</keyword>
<evidence type="ECO:0000256" key="1">
    <source>
        <dbReference type="SAM" id="Phobius"/>
    </source>
</evidence>
<protein>
    <recommendedName>
        <fullName evidence="4">Transmembrane protein</fullName>
    </recommendedName>
</protein>
<name>A0ABS6MF96_9GAMM</name>
<evidence type="ECO:0000313" key="3">
    <source>
        <dbReference type="Proteomes" id="UP000755551"/>
    </source>
</evidence>
<dbReference type="EMBL" id="JAHQZT010000046">
    <property type="protein sequence ID" value="MBV0934900.1"/>
    <property type="molecule type" value="Genomic_DNA"/>
</dbReference>
<evidence type="ECO:0000313" key="2">
    <source>
        <dbReference type="EMBL" id="MBV0934900.1"/>
    </source>
</evidence>
<comment type="caution">
    <text evidence="2">The sequence shown here is derived from an EMBL/GenBank/DDBJ whole genome shotgun (WGS) entry which is preliminary data.</text>
</comment>
<dbReference type="RefSeq" id="WP_217336287.1">
    <property type="nucleotide sequence ID" value="NZ_JAHQZT010000046.1"/>
</dbReference>
<keyword evidence="3" id="KW-1185">Reference proteome</keyword>
<evidence type="ECO:0008006" key="4">
    <source>
        <dbReference type="Google" id="ProtNLM"/>
    </source>
</evidence>
<keyword evidence="1" id="KW-0812">Transmembrane</keyword>
<reference evidence="2 3" key="1">
    <citation type="submission" date="2021-06" db="EMBL/GenBank/DDBJ databases">
        <title>Bacterium isolated from marine sediment.</title>
        <authorList>
            <person name="Zhu K.-L."/>
            <person name="Du Z.-J."/>
            <person name="Liang Q.-Y."/>
        </authorList>
    </citation>
    <scope>NUCLEOTIDE SEQUENCE [LARGE SCALE GENOMIC DNA]</scope>
    <source>
        <strain evidence="2 3">A346</strain>
    </source>
</reference>
<keyword evidence="1" id="KW-1133">Transmembrane helix</keyword>